<dbReference type="Proteomes" id="UP000249616">
    <property type="component" value="Chromosome"/>
</dbReference>
<dbReference type="GO" id="GO:0016491">
    <property type="term" value="F:oxidoreductase activity"/>
    <property type="evidence" value="ECO:0007669"/>
    <property type="project" value="UniProtKB-KW"/>
</dbReference>
<name>A0A2Z4IXT4_9ACTN</name>
<gene>
    <name evidence="3" type="ORF">DN051_13800</name>
</gene>
<dbReference type="PANTHER" id="PTHR43476:SF5">
    <property type="entry name" value="FAD-DEPENDENT MONOOXYGENASE"/>
    <property type="match status" value="1"/>
</dbReference>
<sequence length="408" mass="45724">MWGKVGTSRTTCAIAGAGPAGLMLGMLLARAGVETVVLEKHSDFLRDFRGDTVHASTHRLMEELGLQEQFLKLAHQKIYRLQVVTDEGNFTLADFSRLPGRTKHITFLPQWDFLNFLVEEADRFPNFRLLRNSEVVGAIEENGRVTGLRYRDAEGEHELRADLTVAADGRRSALRRSAGLRPEVLGSGMDILWFQLSKKEGDPGGMVGRLSDGKLLVRIERQTHWQTAYTVRKGGYEEVQARGLDWFRETLSELTPFLADRVHEVRSWDDVKVLDIQIDRLPRWWRPGLLCIGDAAHTMSPIMGVGINLAVQDAVAAANILAGPLASGTVTEEHLQRVQKRRTPPTVATQRLQRFLQTRFLEPWVRGEGKAPTPVVLRILKRLPALQAGPARTIGVGLRPEHPIPELR</sequence>
<evidence type="ECO:0000313" key="4">
    <source>
        <dbReference type="Proteomes" id="UP000249616"/>
    </source>
</evidence>
<dbReference type="NCBIfam" id="NF004833">
    <property type="entry name" value="PRK06185.1-1"/>
    <property type="match status" value="1"/>
</dbReference>
<keyword evidence="4" id="KW-1185">Reference proteome</keyword>
<dbReference type="InterPro" id="IPR050631">
    <property type="entry name" value="PheA/TfdB_FAD_monoxygenase"/>
</dbReference>
<protein>
    <submittedName>
        <fullName evidence="3">FAD-dependent oxidoreductase</fullName>
    </submittedName>
</protein>
<dbReference type="InterPro" id="IPR036188">
    <property type="entry name" value="FAD/NAD-bd_sf"/>
</dbReference>
<dbReference type="KEGG" id="scad:DN051_13800"/>
<dbReference type="Gene3D" id="3.50.50.60">
    <property type="entry name" value="FAD/NAD(P)-binding domain"/>
    <property type="match status" value="2"/>
</dbReference>
<dbReference type="AlphaFoldDB" id="A0A2Z4IXT4"/>
<keyword evidence="1" id="KW-0560">Oxidoreductase</keyword>
<dbReference type="GO" id="GO:0071949">
    <property type="term" value="F:FAD binding"/>
    <property type="evidence" value="ECO:0007669"/>
    <property type="project" value="InterPro"/>
</dbReference>
<dbReference type="SUPFAM" id="SSF51905">
    <property type="entry name" value="FAD/NAD(P)-binding domain"/>
    <property type="match status" value="1"/>
</dbReference>
<dbReference type="Pfam" id="PF01494">
    <property type="entry name" value="FAD_binding_3"/>
    <property type="match status" value="1"/>
</dbReference>
<dbReference type="PRINTS" id="PR00420">
    <property type="entry name" value="RNGMNOXGNASE"/>
</dbReference>
<evidence type="ECO:0000313" key="3">
    <source>
        <dbReference type="EMBL" id="AWW37594.1"/>
    </source>
</evidence>
<dbReference type="NCBIfam" id="NF004834">
    <property type="entry name" value="PRK06185.1-3"/>
    <property type="match status" value="1"/>
</dbReference>
<dbReference type="InterPro" id="IPR002938">
    <property type="entry name" value="FAD-bd"/>
</dbReference>
<feature type="domain" description="FAD-binding" evidence="2">
    <location>
        <begin position="10"/>
        <end position="344"/>
    </location>
</feature>
<evidence type="ECO:0000259" key="2">
    <source>
        <dbReference type="Pfam" id="PF01494"/>
    </source>
</evidence>
<dbReference type="PANTHER" id="PTHR43476">
    <property type="entry name" value="3-(3-HYDROXY-PHENYL)PROPIONATE/3-HYDROXYCINNAMIC ACID HYDROXYLASE"/>
    <property type="match status" value="1"/>
</dbReference>
<accession>A0A2Z4IXT4</accession>
<reference evidence="3 4" key="1">
    <citation type="journal article" date="2019" name="Int. J. Syst. Evol. Microbiol.">
        <title>Streptomyces cadmiisoli sp. nov., a novel actinomycete isolated from cadmium-contaminated soil.</title>
        <authorList>
            <person name="Li K."/>
            <person name="Tang X."/>
            <person name="Zhao J."/>
            <person name="Guo Y."/>
            <person name="Tang Y."/>
            <person name="Gao J."/>
        </authorList>
    </citation>
    <scope>NUCLEOTIDE SEQUENCE [LARGE SCALE GENOMIC DNA]</scope>
    <source>
        <strain evidence="3 4">ZFG47</strain>
    </source>
</reference>
<dbReference type="EMBL" id="CP030073">
    <property type="protein sequence ID" value="AWW37594.1"/>
    <property type="molecule type" value="Genomic_DNA"/>
</dbReference>
<organism evidence="3 4">
    <name type="scientific">Streptomyces cadmiisoli</name>
    <dbReference type="NCBI Taxonomy" id="2184053"/>
    <lineage>
        <taxon>Bacteria</taxon>
        <taxon>Bacillati</taxon>
        <taxon>Actinomycetota</taxon>
        <taxon>Actinomycetes</taxon>
        <taxon>Kitasatosporales</taxon>
        <taxon>Streptomycetaceae</taxon>
        <taxon>Streptomyces</taxon>
        <taxon>Streptomyces aurantiacus group</taxon>
    </lineage>
</organism>
<evidence type="ECO:0000256" key="1">
    <source>
        <dbReference type="ARBA" id="ARBA00023002"/>
    </source>
</evidence>
<proteinExistence type="predicted"/>
<dbReference type="RefSeq" id="WP_112438802.1">
    <property type="nucleotide sequence ID" value="NZ_CBDRHE010000010.1"/>
</dbReference>